<comment type="caution">
    <text evidence="2">The sequence shown here is derived from an EMBL/GenBank/DDBJ whole genome shotgun (WGS) entry which is preliminary data.</text>
</comment>
<name>A0A1E5VIE0_9POAL</name>
<dbReference type="InterPro" id="IPR005174">
    <property type="entry name" value="KIB1-4_b-propeller"/>
</dbReference>
<dbReference type="PANTHER" id="PTHR33110">
    <property type="entry name" value="F-BOX/KELCH-REPEAT PROTEIN-RELATED"/>
    <property type="match status" value="1"/>
</dbReference>
<feature type="non-terminal residue" evidence="2">
    <location>
        <position position="1"/>
    </location>
</feature>
<dbReference type="EMBL" id="LWDX02038632">
    <property type="protein sequence ID" value="OEL24910.1"/>
    <property type="molecule type" value="Genomic_DNA"/>
</dbReference>
<feature type="domain" description="KIB1-4 beta-propeller" evidence="1">
    <location>
        <begin position="18"/>
        <end position="325"/>
    </location>
</feature>
<keyword evidence="3" id="KW-1185">Reference proteome</keyword>
<dbReference type="OrthoDB" id="692598at2759"/>
<dbReference type="AlphaFoldDB" id="A0A1E5VIE0"/>
<sequence>LPLPPPLPLLALPDGTFYSLPHGEPFRFPGFGCAGYKSACCGSWLVFPRDDGCFLVDPFAGATVRLPPLSRVRLRPPNAVPKYVQLPGVSLFHPYATWMHIQDPKKVPVMNKIIMCSPNLVAAFAGSTLVGAGNNSQIIVCQPGASSWSVRANDKCLLFEDMAFYQGKIYALADDGNLLVVNISQDTTTGDPQISRIGQVIKGEPWHSTVMPGDTKDKKKLYLVESCGALLMVRRKVCCRLAGETVVATQSEFELFKADLERSQWVNVKTLGDDQTLFLGRPCSRAMSASQYGMPGDQIFFLDDVMENCKQYSFDEETTSVSVYDMRSGEVSSPLLMVWKHEMILATWLFPWD</sequence>
<accession>A0A1E5VIE0</accession>
<organism evidence="2 3">
    <name type="scientific">Dichanthelium oligosanthes</name>
    <dbReference type="NCBI Taxonomy" id="888268"/>
    <lineage>
        <taxon>Eukaryota</taxon>
        <taxon>Viridiplantae</taxon>
        <taxon>Streptophyta</taxon>
        <taxon>Embryophyta</taxon>
        <taxon>Tracheophyta</taxon>
        <taxon>Spermatophyta</taxon>
        <taxon>Magnoliopsida</taxon>
        <taxon>Liliopsida</taxon>
        <taxon>Poales</taxon>
        <taxon>Poaceae</taxon>
        <taxon>PACMAD clade</taxon>
        <taxon>Panicoideae</taxon>
        <taxon>Panicodae</taxon>
        <taxon>Paniceae</taxon>
        <taxon>Dichantheliinae</taxon>
        <taxon>Dichanthelium</taxon>
    </lineage>
</organism>
<dbReference type="STRING" id="888268.A0A1E5VIE0"/>
<proteinExistence type="predicted"/>
<evidence type="ECO:0000313" key="2">
    <source>
        <dbReference type="EMBL" id="OEL24910.1"/>
    </source>
</evidence>
<protein>
    <recommendedName>
        <fullName evidence="1">KIB1-4 beta-propeller domain-containing protein</fullName>
    </recommendedName>
</protein>
<dbReference type="PANTHER" id="PTHR33110:SF71">
    <property type="entry name" value="F-BOX_KELCH-REPEAT PROTEIN"/>
    <property type="match status" value="1"/>
</dbReference>
<dbReference type="Pfam" id="PF03478">
    <property type="entry name" value="Beta-prop_KIB1-4"/>
    <property type="match status" value="1"/>
</dbReference>
<dbReference type="Proteomes" id="UP000095767">
    <property type="component" value="Unassembled WGS sequence"/>
</dbReference>
<evidence type="ECO:0000259" key="1">
    <source>
        <dbReference type="Pfam" id="PF03478"/>
    </source>
</evidence>
<gene>
    <name evidence="2" type="ORF">BAE44_0014075</name>
</gene>
<evidence type="ECO:0000313" key="3">
    <source>
        <dbReference type="Proteomes" id="UP000095767"/>
    </source>
</evidence>
<reference evidence="2 3" key="1">
    <citation type="submission" date="2016-09" db="EMBL/GenBank/DDBJ databases">
        <title>The draft genome of Dichanthelium oligosanthes: A C3 panicoid grass species.</title>
        <authorList>
            <person name="Studer A.J."/>
            <person name="Schnable J.C."/>
            <person name="Brutnell T.P."/>
        </authorList>
    </citation>
    <scope>NUCLEOTIDE SEQUENCE [LARGE SCALE GENOMIC DNA]</scope>
    <source>
        <strain evidence="3">cv. Kellogg 1175</strain>
        <tissue evidence="2">Leaf</tissue>
    </source>
</reference>